<proteinExistence type="predicted"/>
<dbReference type="PANTHER" id="PTHR33067">
    <property type="entry name" value="RNA-DIRECTED DNA POLYMERASE-RELATED"/>
    <property type="match status" value="1"/>
</dbReference>
<protein>
    <recommendedName>
        <fullName evidence="2">Aspartic peptidase DDI1-type domain-containing protein</fullName>
    </recommendedName>
</protein>
<dbReference type="PANTHER" id="PTHR33067:SF39">
    <property type="entry name" value="TRANSCRIPTION FACTOR INTERACTOR AND REGULATOR CCHC(ZN) FAMILY"/>
    <property type="match status" value="1"/>
</dbReference>
<dbReference type="AlphaFoldDB" id="A0A1S4CZC3"/>
<evidence type="ECO:0008006" key="2">
    <source>
        <dbReference type="Google" id="ProtNLM"/>
    </source>
</evidence>
<accession>A0A1S4CZC3</accession>
<dbReference type="Gene3D" id="2.40.70.10">
    <property type="entry name" value="Acid Proteases"/>
    <property type="match status" value="1"/>
</dbReference>
<organism evidence="1">
    <name type="scientific">Nicotiana tabacum</name>
    <name type="common">Common tobacco</name>
    <dbReference type="NCBI Taxonomy" id="4097"/>
    <lineage>
        <taxon>Eukaryota</taxon>
        <taxon>Viridiplantae</taxon>
        <taxon>Streptophyta</taxon>
        <taxon>Embryophyta</taxon>
        <taxon>Tracheophyta</taxon>
        <taxon>Spermatophyta</taxon>
        <taxon>Magnoliopsida</taxon>
        <taxon>eudicotyledons</taxon>
        <taxon>Gunneridae</taxon>
        <taxon>Pentapetalae</taxon>
        <taxon>asterids</taxon>
        <taxon>lamiids</taxon>
        <taxon>Solanales</taxon>
        <taxon>Solanaceae</taxon>
        <taxon>Nicotianoideae</taxon>
        <taxon>Nicotianeae</taxon>
        <taxon>Nicotiana</taxon>
    </lineage>
</organism>
<dbReference type="PaxDb" id="4097-A0A1S4CZC3"/>
<dbReference type="RefSeq" id="XP_016506471.1">
    <property type="nucleotide sequence ID" value="XM_016650985.1"/>
</dbReference>
<evidence type="ECO:0000313" key="1">
    <source>
        <dbReference type="RefSeq" id="XP_016506471.1"/>
    </source>
</evidence>
<dbReference type="KEGG" id="nta:107824236"/>
<dbReference type="OrthoDB" id="778454at2759"/>
<name>A0A1S4CZC3_TOBAC</name>
<dbReference type="InterPro" id="IPR021109">
    <property type="entry name" value="Peptidase_aspartic_dom_sf"/>
</dbReference>
<dbReference type="CDD" id="cd00303">
    <property type="entry name" value="retropepsin_like"/>
    <property type="match status" value="1"/>
</dbReference>
<gene>
    <name evidence="1" type="primary">LOC107824236</name>
</gene>
<sequence>MLVYILQEVPKYAKYIKYIVENKKRLAEFETVALIEECSSRIQRKRPQKFKDPCRFTIQISIGKHAVERALCDLGASINLMPQSVFTQLGLGELRPTTMILQLADHSLAHPKGVIENVLVQVGSFIFPADFIILYHEPDQEVLFILGHPFFATG</sequence>
<reference evidence="1" key="1">
    <citation type="submission" date="2025-08" db="UniProtKB">
        <authorList>
            <consortium name="RefSeq"/>
        </authorList>
    </citation>
    <scope>IDENTIFICATION</scope>
</reference>